<feature type="transmembrane region" description="Helical" evidence="5">
    <location>
        <begin position="235"/>
        <end position="259"/>
    </location>
</feature>
<dbReference type="Proteomes" id="UP000230790">
    <property type="component" value="Unassembled WGS sequence"/>
</dbReference>
<evidence type="ECO:0000256" key="3">
    <source>
        <dbReference type="ARBA" id="ARBA00022989"/>
    </source>
</evidence>
<keyword evidence="6" id="KW-0732">Signal</keyword>
<feature type="chain" id="PRO_5014857411" evidence="6">
    <location>
        <begin position="26"/>
        <end position="420"/>
    </location>
</feature>
<evidence type="ECO:0000256" key="2">
    <source>
        <dbReference type="ARBA" id="ARBA00022692"/>
    </source>
</evidence>
<dbReference type="Pfam" id="PF07690">
    <property type="entry name" value="MFS_1"/>
    <property type="match status" value="1"/>
</dbReference>
<reference evidence="8 9" key="1">
    <citation type="submission" date="2017-11" db="EMBL/GenBank/DDBJ databases">
        <title>Evolution of Phototrophy in the Chloroflexi Phylum Driven by Horizontal Gene Transfer.</title>
        <authorList>
            <person name="Ward L.M."/>
            <person name="Hemp J."/>
            <person name="Shih P.M."/>
            <person name="Mcglynn S.E."/>
            <person name="Fischer W."/>
        </authorList>
    </citation>
    <scope>NUCLEOTIDE SEQUENCE [LARGE SCALE GENOMIC DNA]</scope>
    <source>
        <strain evidence="8">JP3_7</strain>
    </source>
</reference>
<sequence>MSSSHPASLLRVTIGLMLAQSLAQAAYSAAVTVNTLAAVQLSGQKALAGLAGMAVLGGSALAAYPAGRLMARLGRRYGLVFGAATASLGAGLAGFGIVRASFFAFLWGLFVIGMGRAALDQSRFAAAEVTPQERRARAMSLVIWGATTGAVSGPLLAAPAGNWALALGMNTYAGPLLLTAAGYAVVAVVLCVALAVDWQALVNRAAEPATRATPTPPGISRSQQRSFREALRQPAMLAAMVAMACGQAAMVLLMASVSVHMSDHGHDLGDISAVISIHVLGMFALSPLVGQLTDRLGRRTVIVAGAVVLMAGCVIAPLSLDTPWIALGQFFVGLGWSGCYVAGSALLADTLGAAERARLQGANDAIVNVASAAGSLGSGLLLAGAGFTVLAAVGFAVALLPLLGVSFTSSRRAPDALRTH</sequence>
<feature type="domain" description="Major facilitator superfamily (MFS) profile" evidence="7">
    <location>
        <begin position="234"/>
        <end position="420"/>
    </location>
</feature>
<dbReference type="PANTHER" id="PTHR23534:SF1">
    <property type="entry name" value="MAJOR FACILITATOR SUPERFAMILY PROTEIN"/>
    <property type="match status" value="1"/>
</dbReference>
<keyword evidence="4 5" id="KW-0472">Membrane</keyword>
<dbReference type="GO" id="GO:0022857">
    <property type="term" value="F:transmembrane transporter activity"/>
    <property type="evidence" value="ECO:0007669"/>
    <property type="project" value="InterPro"/>
</dbReference>
<dbReference type="InterPro" id="IPR036259">
    <property type="entry name" value="MFS_trans_sf"/>
</dbReference>
<feature type="transmembrane region" description="Helical" evidence="5">
    <location>
        <begin position="46"/>
        <end position="65"/>
    </location>
</feature>
<feature type="transmembrane region" description="Helical" evidence="5">
    <location>
        <begin position="326"/>
        <end position="353"/>
    </location>
</feature>
<keyword evidence="2 5" id="KW-0812">Transmembrane</keyword>
<evidence type="ECO:0000256" key="6">
    <source>
        <dbReference type="SAM" id="SignalP"/>
    </source>
</evidence>
<feature type="transmembrane region" description="Helical" evidence="5">
    <location>
        <begin position="301"/>
        <end position="320"/>
    </location>
</feature>
<evidence type="ECO:0000313" key="8">
    <source>
        <dbReference type="EMBL" id="PJF48407.1"/>
    </source>
</evidence>
<feature type="transmembrane region" description="Helical" evidence="5">
    <location>
        <begin position="140"/>
        <end position="160"/>
    </location>
</feature>
<evidence type="ECO:0000256" key="1">
    <source>
        <dbReference type="ARBA" id="ARBA00004651"/>
    </source>
</evidence>
<keyword evidence="3 5" id="KW-1133">Transmembrane helix</keyword>
<dbReference type="InterPro" id="IPR011701">
    <property type="entry name" value="MFS"/>
</dbReference>
<feature type="transmembrane region" description="Helical" evidence="5">
    <location>
        <begin position="172"/>
        <end position="196"/>
    </location>
</feature>
<evidence type="ECO:0000256" key="4">
    <source>
        <dbReference type="ARBA" id="ARBA00023136"/>
    </source>
</evidence>
<evidence type="ECO:0000256" key="5">
    <source>
        <dbReference type="SAM" id="Phobius"/>
    </source>
</evidence>
<name>A0A2M8QF23_9CHLR</name>
<comment type="caution">
    <text evidence="8">The sequence shown here is derived from an EMBL/GenBank/DDBJ whole genome shotgun (WGS) entry which is preliminary data.</text>
</comment>
<feature type="transmembrane region" description="Helical" evidence="5">
    <location>
        <begin position="77"/>
        <end position="96"/>
    </location>
</feature>
<dbReference type="PROSITE" id="PS50850">
    <property type="entry name" value="MFS"/>
    <property type="match status" value="1"/>
</dbReference>
<feature type="transmembrane region" description="Helical" evidence="5">
    <location>
        <begin position="271"/>
        <end position="289"/>
    </location>
</feature>
<accession>A0A2M8QF23</accession>
<feature type="transmembrane region" description="Helical" evidence="5">
    <location>
        <begin position="389"/>
        <end position="408"/>
    </location>
</feature>
<proteinExistence type="predicted"/>
<organism evidence="8 9">
    <name type="scientific">Candidatus Thermofonsia Clade 3 bacterium</name>
    <dbReference type="NCBI Taxonomy" id="2364212"/>
    <lineage>
        <taxon>Bacteria</taxon>
        <taxon>Bacillati</taxon>
        <taxon>Chloroflexota</taxon>
        <taxon>Candidatus Thermofontia</taxon>
        <taxon>Candidatus Thermofonsia Clade 3</taxon>
    </lineage>
</organism>
<comment type="subcellular location">
    <subcellularLocation>
        <location evidence="1">Cell membrane</location>
        <topology evidence="1">Multi-pass membrane protein</topology>
    </subcellularLocation>
</comment>
<feature type="transmembrane region" description="Helical" evidence="5">
    <location>
        <begin position="102"/>
        <end position="119"/>
    </location>
</feature>
<evidence type="ECO:0000259" key="7">
    <source>
        <dbReference type="PROSITE" id="PS50850"/>
    </source>
</evidence>
<dbReference type="EMBL" id="PGTN01000015">
    <property type="protein sequence ID" value="PJF48407.1"/>
    <property type="molecule type" value="Genomic_DNA"/>
</dbReference>
<dbReference type="SUPFAM" id="SSF103473">
    <property type="entry name" value="MFS general substrate transporter"/>
    <property type="match status" value="1"/>
</dbReference>
<gene>
    <name evidence="8" type="ORF">CUN48_03550</name>
</gene>
<dbReference type="AlphaFoldDB" id="A0A2M8QF23"/>
<evidence type="ECO:0000313" key="9">
    <source>
        <dbReference type="Proteomes" id="UP000230790"/>
    </source>
</evidence>
<feature type="signal peptide" evidence="6">
    <location>
        <begin position="1"/>
        <end position="25"/>
    </location>
</feature>
<dbReference type="InterPro" id="IPR020846">
    <property type="entry name" value="MFS_dom"/>
</dbReference>
<dbReference type="Gene3D" id="1.20.1250.20">
    <property type="entry name" value="MFS general substrate transporter like domains"/>
    <property type="match status" value="2"/>
</dbReference>
<protein>
    <submittedName>
        <fullName evidence="8">MFS transporter</fullName>
    </submittedName>
</protein>
<dbReference type="GO" id="GO:0005886">
    <property type="term" value="C:plasma membrane"/>
    <property type="evidence" value="ECO:0007669"/>
    <property type="project" value="UniProtKB-SubCell"/>
</dbReference>
<feature type="transmembrane region" description="Helical" evidence="5">
    <location>
        <begin position="365"/>
        <end position="383"/>
    </location>
</feature>
<dbReference type="PANTHER" id="PTHR23534">
    <property type="entry name" value="MFS PERMEASE"/>
    <property type="match status" value="1"/>
</dbReference>